<feature type="transmembrane region" description="Helical" evidence="10">
    <location>
        <begin position="137"/>
        <end position="156"/>
    </location>
</feature>
<comment type="subcellular location">
    <subcellularLocation>
        <location evidence="11">Cell inner membrane</location>
        <topology evidence="11">Multi-pass membrane protein</topology>
    </subcellularLocation>
    <subcellularLocation>
        <location evidence="2 10">Cell membrane</location>
        <topology evidence="2 10">Multi-pass membrane protein</topology>
    </subcellularLocation>
</comment>
<keyword evidence="7 10" id="KW-0812">Transmembrane</keyword>
<dbReference type="AlphaFoldDB" id="A0A3L8Q2P7"/>
<keyword evidence="9 10" id="KW-0472">Membrane</keyword>
<dbReference type="NCBIfam" id="TIGR02141">
    <property type="entry name" value="modB_ABC"/>
    <property type="match status" value="1"/>
</dbReference>
<evidence type="ECO:0000256" key="1">
    <source>
        <dbReference type="ARBA" id="ARBA00002949"/>
    </source>
</evidence>
<feature type="domain" description="ABC transmembrane type-1" evidence="12">
    <location>
        <begin position="6"/>
        <end position="210"/>
    </location>
</feature>
<keyword evidence="6 11" id="KW-0500">Molybdenum</keyword>
<keyword evidence="4 10" id="KW-0813">Transport</keyword>
<dbReference type="Pfam" id="PF00528">
    <property type="entry name" value="BPD_transp_1"/>
    <property type="match status" value="1"/>
</dbReference>
<dbReference type="GO" id="GO:0005886">
    <property type="term" value="C:plasma membrane"/>
    <property type="evidence" value="ECO:0007669"/>
    <property type="project" value="UniProtKB-SubCell"/>
</dbReference>
<dbReference type="PANTHER" id="PTHR30183">
    <property type="entry name" value="MOLYBDENUM TRANSPORT SYSTEM PERMEASE PROTEIN MODB"/>
    <property type="match status" value="1"/>
</dbReference>
<evidence type="ECO:0000256" key="5">
    <source>
        <dbReference type="ARBA" id="ARBA00022475"/>
    </source>
</evidence>
<evidence type="ECO:0000256" key="7">
    <source>
        <dbReference type="ARBA" id="ARBA00022692"/>
    </source>
</evidence>
<dbReference type="GO" id="GO:0015098">
    <property type="term" value="F:molybdate ion transmembrane transporter activity"/>
    <property type="evidence" value="ECO:0007669"/>
    <property type="project" value="UniProtKB-UniRule"/>
</dbReference>
<evidence type="ECO:0000256" key="10">
    <source>
        <dbReference type="RuleBase" id="RU363032"/>
    </source>
</evidence>
<feature type="transmembrane region" description="Helical" evidence="10">
    <location>
        <begin position="191"/>
        <end position="213"/>
    </location>
</feature>
<feature type="transmembrane region" description="Helical" evidence="10">
    <location>
        <begin position="83"/>
        <end position="103"/>
    </location>
</feature>
<keyword evidence="14" id="KW-1185">Reference proteome</keyword>
<dbReference type="PANTHER" id="PTHR30183:SF8">
    <property type="entry name" value="MOLYBDENUM TRANSPORT SYSTEM PERMEASE"/>
    <property type="match status" value="1"/>
</dbReference>
<dbReference type="PROSITE" id="PS50928">
    <property type="entry name" value="ABC_TM1"/>
    <property type="match status" value="1"/>
</dbReference>
<comment type="similarity">
    <text evidence="3 11">Belongs to the binding-protein-dependent transport system permease family. CysTW subfamily.</text>
</comment>
<dbReference type="SUPFAM" id="SSF161098">
    <property type="entry name" value="MetI-like"/>
    <property type="match status" value="1"/>
</dbReference>
<reference evidence="13 14" key="1">
    <citation type="submission" date="2018-09" db="EMBL/GenBank/DDBJ databases">
        <title>Phylogeny of the Shewanellaceae, and recommendation for two new genera, Pseudoshewanella and Parashewanella.</title>
        <authorList>
            <person name="Wang G."/>
        </authorList>
    </citation>
    <scope>NUCLEOTIDE SEQUENCE [LARGE SCALE GENOMIC DNA]</scope>
    <source>
        <strain evidence="13 14">C51</strain>
    </source>
</reference>
<keyword evidence="8 10" id="KW-1133">Transmembrane helix</keyword>
<gene>
    <name evidence="13" type="primary">modB</name>
    <name evidence="13" type="ORF">D5018_05570</name>
</gene>
<feature type="transmembrane region" description="Helical" evidence="10">
    <location>
        <begin position="6"/>
        <end position="28"/>
    </location>
</feature>
<dbReference type="CDD" id="cd06261">
    <property type="entry name" value="TM_PBP2"/>
    <property type="match status" value="1"/>
</dbReference>
<evidence type="ECO:0000259" key="12">
    <source>
        <dbReference type="PROSITE" id="PS50928"/>
    </source>
</evidence>
<organism evidence="13 14">
    <name type="scientific">Parashewanella curva</name>
    <dbReference type="NCBI Taxonomy" id="2338552"/>
    <lineage>
        <taxon>Bacteria</taxon>
        <taxon>Pseudomonadati</taxon>
        <taxon>Pseudomonadota</taxon>
        <taxon>Gammaproteobacteria</taxon>
        <taxon>Alteromonadales</taxon>
        <taxon>Shewanellaceae</taxon>
        <taxon>Parashewanella</taxon>
    </lineage>
</organism>
<comment type="caution">
    <text evidence="13">The sequence shown here is derived from an EMBL/GenBank/DDBJ whole genome shotgun (WGS) entry which is preliminary data.</text>
</comment>
<dbReference type="InterPro" id="IPR035906">
    <property type="entry name" value="MetI-like_sf"/>
</dbReference>
<evidence type="ECO:0000256" key="6">
    <source>
        <dbReference type="ARBA" id="ARBA00022505"/>
    </source>
</evidence>
<dbReference type="EMBL" id="QZEI01000012">
    <property type="protein sequence ID" value="RLV60742.1"/>
    <property type="molecule type" value="Genomic_DNA"/>
</dbReference>
<dbReference type="InterPro" id="IPR011867">
    <property type="entry name" value="ModB_ABC"/>
</dbReference>
<protein>
    <recommendedName>
        <fullName evidence="11">Molybdenum transport system permease</fullName>
    </recommendedName>
</protein>
<keyword evidence="11" id="KW-0997">Cell inner membrane</keyword>
<feature type="transmembrane region" description="Helical" evidence="10">
    <location>
        <begin position="40"/>
        <end position="63"/>
    </location>
</feature>
<proteinExistence type="inferred from homology"/>
<evidence type="ECO:0000313" key="14">
    <source>
        <dbReference type="Proteomes" id="UP000281474"/>
    </source>
</evidence>
<dbReference type="RefSeq" id="WP_121838017.1">
    <property type="nucleotide sequence ID" value="NZ_ML014761.1"/>
</dbReference>
<evidence type="ECO:0000256" key="2">
    <source>
        <dbReference type="ARBA" id="ARBA00004651"/>
    </source>
</evidence>
<dbReference type="Proteomes" id="UP000281474">
    <property type="component" value="Unassembled WGS sequence"/>
</dbReference>
<comment type="function">
    <text evidence="1 11">Part of the binding-protein-dependent transport system for molybdenum; probably responsible for the translocation of the substrate across the membrane.</text>
</comment>
<evidence type="ECO:0000256" key="11">
    <source>
        <dbReference type="RuleBase" id="RU365097"/>
    </source>
</evidence>
<evidence type="ECO:0000256" key="9">
    <source>
        <dbReference type="ARBA" id="ARBA00023136"/>
    </source>
</evidence>
<name>A0A3L8Q2P7_9GAMM</name>
<evidence type="ECO:0000256" key="3">
    <source>
        <dbReference type="ARBA" id="ARBA00007069"/>
    </source>
</evidence>
<dbReference type="Gene3D" id="1.10.3720.10">
    <property type="entry name" value="MetI-like"/>
    <property type="match status" value="1"/>
</dbReference>
<keyword evidence="5" id="KW-1003">Cell membrane</keyword>
<dbReference type="OrthoDB" id="9795403at2"/>
<evidence type="ECO:0000256" key="4">
    <source>
        <dbReference type="ARBA" id="ARBA00022448"/>
    </source>
</evidence>
<evidence type="ECO:0000313" key="13">
    <source>
        <dbReference type="EMBL" id="RLV60742.1"/>
    </source>
</evidence>
<accession>A0A3L8Q2P7</accession>
<evidence type="ECO:0000256" key="8">
    <source>
        <dbReference type="ARBA" id="ARBA00022989"/>
    </source>
</evidence>
<sequence length="222" mass="24123">MDWQALLLSIKLSVITTLILTPISILVARALAFNQFRGKAWVEALAMTPLILPPTVIGYYLLVGFGQQSWLGQTLQTVLGTPIVFHFSGLVLASLLVNIPFALQPIQRAFEAIPDDVRDAAACCGLNRWQSLWKVEIPLVWPGVLTAIVLCFSHVLGEFGVVLMIGGNIAGETKTLSIAIYDKVQAFDFDAAGIMSLILLIFAVCTLAFTTHLTKKIGVNRG</sequence>
<dbReference type="InterPro" id="IPR000515">
    <property type="entry name" value="MetI-like"/>
</dbReference>